<dbReference type="GO" id="GO:0000981">
    <property type="term" value="F:DNA-binding transcription factor activity, RNA polymerase II-specific"/>
    <property type="evidence" value="ECO:0007669"/>
    <property type="project" value="InterPro"/>
</dbReference>
<reference evidence="6 7" key="1">
    <citation type="journal article" date="2016" name="Sci. Rep.">
        <title>Peltaster fructicola genome reveals evolution from an invasive phytopathogen to an ectophytic parasite.</title>
        <authorList>
            <person name="Xu C."/>
            <person name="Chen H."/>
            <person name="Gleason M.L."/>
            <person name="Xu J.R."/>
            <person name="Liu H."/>
            <person name="Zhang R."/>
            <person name="Sun G."/>
        </authorList>
    </citation>
    <scope>NUCLEOTIDE SEQUENCE [LARGE SCALE GENOMIC DNA]</scope>
    <source>
        <strain evidence="6 7">LNHT1506</strain>
    </source>
</reference>
<protein>
    <recommendedName>
        <fullName evidence="8">Transcription factor domain-containing protein</fullName>
    </recommendedName>
</protein>
<evidence type="ECO:0000256" key="5">
    <source>
        <dbReference type="ARBA" id="ARBA00023242"/>
    </source>
</evidence>
<dbReference type="InterPro" id="IPR050815">
    <property type="entry name" value="TF_fung"/>
</dbReference>
<gene>
    <name evidence="6" type="ORF">AMS68_003808</name>
</gene>
<sequence>MRCSRCVNSDDYVTGSTADSLALDTPLPISEPAFAAGQEESRLTLVQALARSRPEDNFSLWAQFLTFLFFWAKVRDHIASRRTSTQNEVLTSLLNLQQELAEWLTTIHPSLAYSKRNLFEQVVYKQDSIFSALHTMLHHCRLTLHSSLVPRFSGKLSCNLPAEIIKMSTEASIRSAAGLAEIANDLIAFDCDYAKLPPYVGYCMYVAGSIHVTMISSPALGETARKNLGLNMTVLQGMKPFWAILERLWQRLVSLCETHVAKGSFSVESILPGNSTGNEVDADTLDRPIPAYSLTVVKEEPRLDQLVSMSQMTPPDESTLLQSSITDDQKLALSLGYSQPPGCIGQVHETSFDFGDLANTYGEDWWHLDSALLPSGDSIDLQWA</sequence>
<name>A0A6H0XUE9_9PEZI</name>
<accession>A0A6H0XUE9</accession>
<dbReference type="AlphaFoldDB" id="A0A6H0XUE9"/>
<evidence type="ECO:0008006" key="8">
    <source>
        <dbReference type="Google" id="ProtNLM"/>
    </source>
</evidence>
<dbReference type="PANTHER" id="PTHR47338:SF16">
    <property type="entry name" value="TRANSCRIPTION FACTOR, PUTATIVE (AFU_ORTHOLOGUE AFUA_2G09360)-RELATED"/>
    <property type="match status" value="1"/>
</dbReference>
<proteinExistence type="predicted"/>
<keyword evidence="7" id="KW-1185">Reference proteome</keyword>
<evidence type="ECO:0000256" key="3">
    <source>
        <dbReference type="ARBA" id="ARBA00023015"/>
    </source>
</evidence>
<keyword evidence="3" id="KW-0805">Transcription regulation</keyword>
<dbReference type="OrthoDB" id="309640at2759"/>
<dbReference type="GO" id="GO:0005634">
    <property type="term" value="C:nucleus"/>
    <property type="evidence" value="ECO:0007669"/>
    <property type="project" value="UniProtKB-SubCell"/>
</dbReference>
<evidence type="ECO:0000256" key="2">
    <source>
        <dbReference type="ARBA" id="ARBA00022723"/>
    </source>
</evidence>
<dbReference type="EMBL" id="CP051140">
    <property type="protein sequence ID" value="QIW98290.1"/>
    <property type="molecule type" value="Genomic_DNA"/>
</dbReference>
<dbReference type="GO" id="GO:0046872">
    <property type="term" value="F:metal ion binding"/>
    <property type="evidence" value="ECO:0007669"/>
    <property type="project" value="UniProtKB-KW"/>
</dbReference>
<organism evidence="6 7">
    <name type="scientific">Peltaster fructicola</name>
    <dbReference type="NCBI Taxonomy" id="286661"/>
    <lineage>
        <taxon>Eukaryota</taxon>
        <taxon>Fungi</taxon>
        <taxon>Dikarya</taxon>
        <taxon>Ascomycota</taxon>
        <taxon>Pezizomycotina</taxon>
        <taxon>Dothideomycetes</taxon>
        <taxon>Dothideomycetes incertae sedis</taxon>
        <taxon>Peltaster</taxon>
    </lineage>
</organism>
<dbReference type="CDD" id="cd12148">
    <property type="entry name" value="fungal_TF_MHR"/>
    <property type="match status" value="1"/>
</dbReference>
<evidence type="ECO:0000313" key="6">
    <source>
        <dbReference type="EMBL" id="QIW98290.1"/>
    </source>
</evidence>
<keyword evidence="4" id="KW-0804">Transcription</keyword>
<keyword evidence="2" id="KW-0479">Metal-binding</keyword>
<comment type="subcellular location">
    <subcellularLocation>
        <location evidence="1">Nucleus</location>
    </subcellularLocation>
</comment>
<evidence type="ECO:0000256" key="4">
    <source>
        <dbReference type="ARBA" id="ARBA00023163"/>
    </source>
</evidence>
<evidence type="ECO:0000256" key="1">
    <source>
        <dbReference type="ARBA" id="ARBA00004123"/>
    </source>
</evidence>
<dbReference type="Proteomes" id="UP000503462">
    <property type="component" value="Chromosome 2"/>
</dbReference>
<dbReference type="PANTHER" id="PTHR47338">
    <property type="entry name" value="ZN(II)2CYS6 TRANSCRIPTION FACTOR (EUROFUNG)-RELATED"/>
    <property type="match status" value="1"/>
</dbReference>
<evidence type="ECO:0000313" key="7">
    <source>
        <dbReference type="Proteomes" id="UP000503462"/>
    </source>
</evidence>
<keyword evidence="5" id="KW-0539">Nucleus</keyword>